<gene>
    <name evidence="2" type="ORF">FB566_3079</name>
</gene>
<evidence type="ECO:0000313" key="3">
    <source>
        <dbReference type="Proteomes" id="UP000317043"/>
    </source>
</evidence>
<organism evidence="2 3">
    <name type="scientific">Stackebrandtia endophytica</name>
    <dbReference type="NCBI Taxonomy" id="1496996"/>
    <lineage>
        <taxon>Bacteria</taxon>
        <taxon>Bacillati</taxon>
        <taxon>Actinomycetota</taxon>
        <taxon>Actinomycetes</taxon>
        <taxon>Glycomycetales</taxon>
        <taxon>Glycomycetaceae</taxon>
        <taxon>Stackebrandtia</taxon>
    </lineage>
</organism>
<sequence length="175" mass="19971">MSVPPRMQPLLAQLDMSLELSLQRMDGLTDAEFWWPPGPDSATVERDESGRLRILPSPVDTPHPRTIVLLVGHLIGMAVLRTDYTTGDHRMTTEDVDWPDTADIGIEFLRDSWADWRGALASLRDDELDVIGRCDYPDGLDPTLPVLDIAWWMNRELIHHTAEIAFIRDLYARRL</sequence>
<accession>A0A543AYB6</accession>
<evidence type="ECO:0000259" key="1">
    <source>
        <dbReference type="Pfam" id="PF12867"/>
    </source>
</evidence>
<dbReference type="SUPFAM" id="SSF109854">
    <property type="entry name" value="DinB/YfiT-like putative metalloenzymes"/>
    <property type="match status" value="1"/>
</dbReference>
<dbReference type="Pfam" id="PF12867">
    <property type="entry name" value="DinB_2"/>
    <property type="match status" value="1"/>
</dbReference>
<dbReference type="OrthoDB" id="5022306at2"/>
<protein>
    <submittedName>
        <fullName evidence="2">DinB family protein</fullName>
    </submittedName>
</protein>
<proteinExistence type="predicted"/>
<dbReference type="Gene3D" id="1.20.120.450">
    <property type="entry name" value="dinb family like domain"/>
    <property type="match status" value="1"/>
</dbReference>
<dbReference type="Proteomes" id="UP000317043">
    <property type="component" value="Unassembled WGS sequence"/>
</dbReference>
<name>A0A543AYB6_9ACTN</name>
<dbReference type="InterPro" id="IPR034660">
    <property type="entry name" value="DinB/YfiT-like"/>
</dbReference>
<dbReference type="RefSeq" id="WP_142040535.1">
    <property type="nucleotide sequence ID" value="NZ_JBHTGS010000001.1"/>
</dbReference>
<feature type="domain" description="DinB-like" evidence="1">
    <location>
        <begin position="13"/>
        <end position="164"/>
    </location>
</feature>
<dbReference type="InParanoid" id="A0A543AYB6"/>
<keyword evidence="3" id="KW-1185">Reference proteome</keyword>
<evidence type="ECO:0000313" key="2">
    <source>
        <dbReference type="EMBL" id="TQL77520.1"/>
    </source>
</evidence>
<comment type="caution">
    <text evidence="2">The sequence shown here is derived from an EMBL/GenBank/DDBJ whole genome shotgun (WGS) entry which is preliminary data.</text>
</comment>
<reference evidence="2 3" key="1">
    <citation type="submission" date="2019-06" db="EMBL/GenBank/DDBJ databases">
        <title>Sequencing the genomes of 1000 actinobacteria strains.</title>
        <authorList>
            <person name="Klenk H.-P."/>
        </authorList>
    </citation>
    <scope>NUCLEOTIDE SEQUENCE [LARGE SCALE GENOMIC DNA]</scope>
    <source>
        <strain evidence="2 3">DSM 45928</strain>
    </source>
</reference>
<dbReference type="InterPro" id="IPR024775">
    <property type="entry name" value="DinB-like"/>
</dbReference>
<dbReference type="EMBL" id="VFOW01000001">
    <property type="protein sequence ID" value="TQL77520.1"/>
    <property type="molecule type" value="Genomic_DNA"/>
</dbReference>
<dbReference type="AlphaFoldDB" id="A0A543AYB6"/>